<keyword evidence="2" id="KW-1185">Reference proteome</keyword>
<protein>
    <submittedName>
        <fullName evidence="1">20051_t:CDS:1</fullName>
    </submittedName>
</protein>
<sequence length="148" mass="17158">DTENASRINYAKCSKKKIDDRSVNIENKIIDCVSKDDTNINIDSISLCDKHVYKNVDDKRKGLTWKYMNKKISNKVVGNISGIEIDLDEDEFVNIRCIKCELTENDNIDKEKKKCCNEKDNDKEYDDKNKWCVEFGGASMSHPIPYEH</sequence>
<evidence type="ECO:0000313" key="1">
    <source>
        <dbReference type="EMBL" id="CAG8674973.1"/>
    </source>
</evidence>
<dbReference type="AlphaFoldDB" id="A0A9N9EH97"/>
<organism evidence="1 2">
    <name type="scientific">Dentiscutata erythropus</name>
    <dbReference type="NCBI Taxonomy" id="1348616"/>
    <lineage>
        <taxon>Eukaryota</taxon>
        <taxon>Fungi</taxon>
        <taxon>Fungi incertae sedis</taxon>
        <taxon>Mucoromycota</taxon>
        <taxon>Glomeromycotina</taxon>
        <taxon>Glomeromycetes</taxon>
        <taxon>Diversisporales</taxon>
        <taxon>Gigasporaceae</taxon>
        <taxon>Dentiscutata</taxon>
    </lineage>
</organism>
<dbReference type="EMBL" id="CAJVPY010007094">
    <property type="protein sequence ID" value="CAG8674973.1"/>
    <property type="molecule type" value="Genomic_DNA"/>
</dbReference>
<proteinExistence type="predicted"/>
<evidence type="ECO:0000313" key="2">
    <source>
        <dbReference type="Proteomes" id="UP000789405"/>
    </source>
</evidence>
<dbReference type="Proteomes" id="UP000789405">
    <property type="component" value="Unassembled WGS sequence"/>
</dbReference>
<accession>A0A9N9EH97</accession>
<feature type="non-terminal residue" evidence="1">
    <location>
        <position position="1"/>
    </location>
</feature>
<gene>
    <name evidence="1" type="ORF">DERYTH_LOCUS11461</name>
</gene>
<name>A0A9N9EH97_9GLOM</name>
<comment type="caution">
    <text evidence="1">The sequence shown here is derived from an EMBL/GenBank/DDBJ whole genome shotgun (WGS) entry which is preliminary data.</text>
</comment>
<reference evidence="1" key="1">
    <citation type="submission" date="2021-06" db="EMBL/GenBank/DDBJ databases">
        <authorList>
            <person name="Kallberg Y."/>
            <person name="Tangrot J."/>
            <person name="Rosling A."/>
        </authorList>
    </citation>
    <scope>NUCLEOTIDE SEQUENCE</scope>
    <source>
        <strain evidence="1">MA453B</strain>
    </source>
</reference>